<comment type="caution">
    <text evidence="6">The sequence shown here is derived from an EMBL/GenBank/DDBJ whole genome shotgun (WGS) entry which is preliminary data.</text>
</comment>
<reference evidence="6" key="1">
    <citation type="submission" date="2021-06" db="EMBL/GenBank/DDBJ databases">
        <authorList>
            <person name="Huq M.A."/>
        </authorList>
    </citation>
    <scope>NUCLEOTIDE SEQUENCE</scope>
    <source>
        <strain evidence="6">MAH-26</strain>
    </source>
</reference>
<evidence type="ECO:0000256" key="1">
    <source>
        <dbReference type="ARBA" id="ARBA00007401"/>
    </source>
</evidence>
<dbReference type="PANTHER" id="PTHR42732:SF1">
    <property type="entry name" value="BETA-MANNOSIDASE"/>
    <property type="match status" value="1"/>
</dbReference>
<dbReference type="GO" id="GO:0004553">
    <property type="term" value="F:hydrolase activity, hydrolyzing O-glycosyl compounds"/>
    <property type="evidence" value="ECO:0007669"/>
    <property type="project" value="InterPro"/>
</dbReference>
<proteinExistence type="inferred from homology"/>
<feature type="domain" description="Glycosyl hydrolases family 2 sugar binding" evidence="5">
    <location>
        <begin position="47"/>
        <end position="226"/>
    </location>
</feature>
<accession>A0A9E2W7A6</accession>
<protein>
    <recommendedName>
        <fullName evidence="8">Beta-galactosidase</fullName>
    </recommendedName>
</protein>
<dbReference type="GO" id="GO:0005975">
    <property type="term" value="P:carbohydrate metabolic process"/>
    <property type="evidence" value="ECO:0007669"/>
    <property type="project" value="InterPro"/>
</dbReference>
<evidence type="ECO:0000313" key="6">
    <source>
        <dbReference type="EMBL" id="MBV4355907.1"/>
    </source>
</evidence>
<dbReference type="InterPro" id="IPR006104">
    <property type="entry name" value="Glyco_hydro_2_N"/>
</dbReference>
<dbReference type="Pfam" id="PF00703">
    <property type="entry name" value="Glyco_hydro_2"/>
    <property type="match status" value="1"/>
</dbReference>
<keyword evidence="7" id="KW-1185">Reference proteome</keyword>
<gene>
    <name evidence="6" type="ORF">KTO63_02025</name>
</gene>
<dbReference type="RefSeq" id="WP_217789452.1">
    <property type="nucleotide sequence ID" value="NZ_JAHSPG010000001.1"/>
</dbReference>
<evidence type="ECO:0000259" key="5">
    <source>
        <dbReference type="Pfam" id="PF02837"/>
    </source>
</evidence>
<evidence type="ECO:0000259" key="3">
    <source>
        <dbReference type="Pfam" id="PF00703"/>
    </source>
</evidence>
<evidence type="ECO:0000259" key="4">
    <source>
        <dbReference type="Pfam" id="PF02836"/>
    </source>
</evidence>
<dbReference type="InterPro" id="IPR006103">
    <property type="entry name" value="Glyco_hydro_2_cat"/>
</dbReference>
<dbReference type="InterPro" id="IPR006102">
    <property type="entry name" value="Ig-like_GH2"/>
</dbReference>
<evidence type="ECO:0000313" key="7">
    <source>
        <dbReference type="Proteomes" id="UP000812270"/>
    </source>
</evidence>
<comment type="similarity">
    <text evidence="1">Belongs to the glycosyl hydrolase 2 family.</text>
</comment>
<feature type="domain" description="Glycoside hydrolase family 2 catalytic" evidence="4">
    <location>
        <begin position="356"/>
        <end position="512"/>
    </location>
</feature>
<dbReference type="PANTHER" id="PTHR42732">
    <property type="entry name" value="BETA-GALACTOSIDASE"/>
    <property type="match status" value="1"/>
</dbReference>
<dbReference type="Pfam" id="PF02837">
    <property type="entry name" value="Glyco_hydro_2_N"/>
    <property type="match status" value="1"/>
</dbReference>
<keyword evidence="2" id="KW-0732">Signal</keyword>
<sequence>MKIFKLLTFVLLATSAQAQKITFTHEFAPSEHYTKSSEQPYRDDICLNGSWKFLPIENATALTKEQLQQPSVPQNPQWETTPVKVPSPWNVNSFAKEEGGGDFITYPSYPQKWNDTRAGWLMRSFSVKKQWKGKRLILHFDAVAGYTQVFVNGKKAAQNYEVFLPFEADITDLVKQDGENELMVYVADADLFNQPGKYGNRLYIGGSFWGQHINGIWQDVYLLVKPEVYVKNAYIKPFVDKDLLQVSAVIKNNSAKNQSINIGGDISPWINVAGKSTEEAPEPKWKLNNVVLQVPRQNLALKPGEEKTVTIAVSPKQKLKLWSNDDPALYALVLNIKKGKDTLDKQYNRFGWREFKVVGNKFYLNGNRVILNGDSWHFMGVPQMTRRYAWAWYSMLKDAHANAVRLHAQPYPSFYLDMADEMGMFVLDETGLWASDGGPKEDAEEYWTNAADHLRRLILRDRNHPSVFGWSVCNENIPVTAYVHQSPENLVKKQLDEINNWVDIAKQLDSTRNWISGDGETGKPTNLPLIIGHYGDEYAYKEWSSQGKLWGVGECGMAYYGTPKQTSAYNDNRSYQSQQGRMEGVAAEATRLVNGMKKYDASYRSVFNIVWYGLKPLPFGLKDTTKAPSPASGVFFAAFRENQPGMQPERLGPYTSTLNPGYDASLPVYETWPLFDAIKKSFAAKDSVAEIPKPEVAFNNDPVSSKYNNLLFLSADPSGKMDSLFKNLGLNFSAGTSVNKNTLLIIDGMYPPVDDASVSLCKAVAQNGGTVFIAGANASSNNVINKYLPYSATIVNRSATSFTTNANDAAITNLHNSDFYFSELTNESISKYAIDGDIIQHSKVLLTASNTNWKMWNNKPEYSKTVSVVRSERESKEAGNSFISLPYNNGSLYFLSVNPFNLYNASPNILYKMLLNMGVEFTGHFTGRMPAINTAGLLQNAMLIDSANGGKNSEKIITATNDVLNFSAANNSGLHFWLYSPRSLSNLLVEPDMPVLNMNIKADQETTVFLNNSLLGAKSFNQFNGVPLEKGWNHIVIKTKSGDNKIGVRFESSDRSFLRKLESKVSNR</sequence>
<feature type="signal peptide" evidence="2">
    <location>
        <begin position="1"/>
        <end position="18"/>
    </location>
</feature>
<dbReference type="EMBL" id="JAHSPG010000001">
    <property type="protein sequence ID" value="MBV4355907.1"/>
    <property type="molecule type" value="Genomic_DNA"/>
</dbReference>
<evidence type="ECO:0008006" key="8">
    <source>
        <dbReference type="Google" id="ProtNLM"/>
    </source>
</evidence>
<feature type="chain" id="PRO_5038781460" description="Beta-galactosidase" evidence="2">
    <location>
        <begin position="19"/>
        <end position="1068"/>
    </location>
</feature>
<dbReference type="AlphaFoldDB" id="A0A9E2W7A6"/>
<dbReference type="Proteomes" id="UP000812270">
    <property type="component" value="Unassembled WGS sequence"/>
</dbReference>
<feature type="domain" description="Glycoside hydrolase family 2 immunoglobulin-like beta-sandwich" evidence="3">
    <location>
        <begin position="228"/>
        <end position="353"/>
    </location>
</feature>
<evidence type="ECO:0000256" key="2">
    <source>
        <dbReference type="SAM" id="SignalP"/>
    </source>
</evidence>
<dbReference type="InterPro" id="IPR051913">
    <property type="entry name" value="GH2_Domain-Containing"/>
</dbReference>
<dbReference type="Pfam" id="PF02836">
    <property type="entry name" value="Glyco_hydro_2_C"/>
    <property type="match status" value="1"/>
</dbReference>
<name>A0A9E2W7A6_9BACT</name>
<organism evidence="6 7">
    <name type="scientific">Pinibacter aurantiacus</name>
    <dbReference type="NCBI Taxonomy" id="2851599"/>
    <lineage>
        <taxon>Bacteria</taxon>
        <taxon>Pseudomonadati</taxon>
        <taxon>Bacteroidota</taxon>
        <taxon>Chitinophagia</taxon>
        <taxon>Chitinophagales</taxon>
        <taxon>Chitinophagaceae</taxon>
        <taxon>Pinibacter</taxon>
    </lineage>
</organism>